<dbReference type="AlphaFoldDB" id="I0YPP7"/>
<accession>I0YPP7</accession>
<keyword evidence="1" id="KW-0732">Signal</keyword>
<protein>
    <submittedName>
        <fullName evidence="2">Uncharacterized protein</fullName>
    </submittedName>
</protein>
<dbReference type="EMBL" id="AGSI01000015">
    <property type="protein sequence ID" value="EIE20366.1"/>
    <property type="molecule type" value="Genomic_DNA"/>
</dbReference>
<gene>
    <name evidence="2" type="ORF">COCSUDRAFT_57518</name>
</gene>
<feature type="chain" id="PRO_5003636533" evidence="1">
    <location>
        <begin position="29"/>
        <end position="311"/>
    </location>
</feature>
<name>I0YPP7_COCSC</name>
<dbReference type="Proteomes" id="UP000007264">
    <property type="component" value="Unassembled WGS sequence"/>
</dbReference>
<organism evidence="2 3">
    <name type="scientific">Coccomyxa subellipsoidea (strain C-169)</name>
    <name type="common">Green microalga</name>
    <dbReference type="NCBI Taxonomy" id="574566"/>
    <lineage>
        <taxon>Eukaryota</taxon>
        <taxon>Viridiplantae</taxon>
        <taxon>Chlorophyta</taxon>
        <taxon>core chlorophytes</taxon>
        <taxon>Trebouxiophyceae</taxon>
        <taxon>Trebouxiophyceae incertae sedis</taxon>
        <taxon>Coccomyxaceae</taxon>
        <taxon>Coccomyxa</taxon>
        <taxon>Coccomyxa subellipsoidea</taxon>
    </lineage>
</organism>
<dbReference type="GeneID" id="17038342"/>
<dbReference type="RefSeq" id="XP_005644910.1">
    <property type="nucleotide sequence ID" value="XM_005644853.1"/>
</dbReference>
<dbReference type="OrthoDB" id="10378263at2759"/>
<sequence>MNYIEVAVWTRWCLFAAVLGTALSLASAELTAGGLAALPSSFQGDVTDRAAGLKSWGKLLGQAVIFNQAGDASRGAYSLESLIQKAQHQIILQAAGLAKNTEQKAPLQFNEEKANENPLEKWTRVLVEEANAQAKKAFGKAYSTLNRAGKAAFSAFNPTGAEAATEASNEEQAGGEETELPPFIKDAELFELGAPSVFSYEWEPISTTVAGVDLEVNIFNIAPCAVVLDASGVKVENTLIKVEPMLIHINPKAVNVEASLIEVAPKLISVSPYGAALNIELPRHIHVEGSAIEVSPVGEETEFGPGADAEG</sequence>
<comment type="caution">
    <text evidence="2">The sequence shown here is derived from an EMBL/GenBank/DDBJ whole genome shotgun (WGS) entry which is preliminary data.</text>
</comment>
<keyword evidence="3" id="KW-1185">Reference proteome</keyword>
<evidence type="ECO:0000313" key="2">
    <source>
        <dbReference type="EMBL" id="EIE20366.1"/>
    </source>
</evidence>
<feature type="signal peptide" evidence="1">
    <location>
        <begin position="1"/>
        <end position="28"/>
    </location>
</feature>
<proteinExistence type="predicted"/>
<evidence type="ECO:0000256" key="1">
    <source>
        <dbReference type="SAM" id="SignalP"/>
    </source>
</evidence>
<reference evidence="2 3" key="1">
    <citation type="journal article" date="2012" name="Genome Biol.">
        <title>The genome of the polar eukaryotic microalga coccomyxa subellipsoidea reveals traits of cold adaptation.</title>
        <authorList>
            <person name="Blanc G."/>
            <person name="Agarkova I."/>
            <person name="Grimwood J."/>
            <person name="Kuo A."/>
            <person name="Brueggeman A."/>
            <person name="Dunigan D."/>
            <person name="Gurnon J."/>
            <person name="Ladunga I."/>
            <person name="Lindquist E."/>
            <person name="Lucas S."/>
            <person name="Pangilinan J."/>
            <person name="Proschold T."/>
            <person name="Salamov A."/>
            <person name="Schmutz J."/>
            <person name="Weeks D."/>
            <person name="Yamada T."/>
            <person name="Claverie J.M."/>
            <person name="Grigoriev I."/>
            <person name="Van Etten J."/>
            <person name="Lomsadze A."/>
            <person name="Borodovsky M."/>
        </authorList>
    </citation>
    <scope>NUCLEOTIDE SEQUENCE [LARGE SCALE GENOMIC DNA]</scope>
    <source>
        <strain evidence="2 3">C-169</strain>
    </source>
</reference>
<dbReference type="KEGG" id="csl:COCSUDRAFT_57518"/>
<evidence type="ECO:0000313" key="3">
    <source>
        <dbReference type="Proteomes" id="UP000007264"/>
    </source>
</evidence>